<keyword evidence="2 6" id="KW-0067">ATP-binding</keyword>
<accession>A0AAR5PHK0</accession>
<feature type="compositionally biased region" description="Basic and acidic residues" evidence="8">
    <location>
        <begin position="25"/>
        <end position="34"/>
    </location>
</feature>
<dbReference type="Pfam" id="PF00063">
    <property type="entry name" value="Myosin_head"/>
    <property type="match status" value="1"/>
</dbReference>
<dbReference type="GO" id="GO:0003774">
    <property type="term" value="F:cytoskeletal motor activity"/>
    <property type="evidence" value="ECO:0007669"/>
    <property type="project" value="UniProtKB-UniRule"/>
</dbReference>
<dbReference type="KEGG" id="dpa:109537778"/>
<dbReference type="InterPro" id="IPR036961">
    <property type="entry name" value="Kinesin_motor_dom_sf"/>
</dbReference>
<dbReference type="PROSITE" id="PS51456">
    <property type="entry name" value="MYOSIN_MOTOR"/>
    <property type="match status" value="1"/>
</dbReference>
<evidence type="ECO:0000313" key="11">
    <source>
        <dbReference type="EnsemblMetazoa" id="XP_019760216.1"/>
    </source>
</evidence>
<dbReference type="InterPro" id="IPR036064">
    <property type="entry name" value="MYSc_Myo18"/>
</dbReference>
<dbReference type="CTD" id="41955"/>
<proteinExistence type="inferred from homology"/>
<evidence type="ECO:0000256" key="8">
    <source>
        <dbReference type="SAM" id="MobiDB-lite"/>
    </source>
</evidence>
<keyword evidence="12" id="KW-1185">Reference proteome</keyword>
<comment type="similarity">
    <text evidence="6">Belongs to the TRAFAC class myosin-kinesin ATPase superfamily. Myosin family.</text>
</comment>
<dbReference type="SMART" id="SM00015">
    <property type="entry name" value="IQ"/>
    <property type="match status" value="1"/>
</dbReference>
<dbReference type="Gene3D" id="1.20.120.720">
    <property type="entry name" value="Myosin VI head, motor domain, U50 subdomain"/>
    <property type="match status" value="1"/>
</dbReference>
<dbReference type="PANTHER" id="PTHR45615">
    <property type="entry name" value="MYOSIN HEAVY CHAIN, NON-MUSCLE"/>
    <property type="match status" value="1"/>
</dbReference>
<dbReference type="GO" id="GO:0031032">
    <property type="term" value="P:actomyosin structure organization"/>
    <property type="evidence" value="ECO:0007669"/>
    <property type="project" value="TreeGrafter"/>
</dbReference>
<feature type="domain" description="PDZ" evidence="9">
    <location>
        <begin position="268"/>
        <end position="364"/>
    </location>
</feature>
<dbReference type="Gene3D" id="2.30.42.10">
    <property type="match status" value="1"/>
</dbReference>
<dbReference type="InterPro" id="IPR027417">
    <property type="entry name" value="P-loop_NTPase"/>
</dbReference>
<evidence type="ECO:0000259" key="9">
    <source>
        <dbReference type="PROSITE" id="PS50106"/>
    </source>
</evidence>
<keyword evidence="5 6" id="KW-0505">Motor protein</keyword>
<feature type="compositionally biased region" description="Polar residues" evidence="8">
    <location>
        <begin position="138"/>
        <end position="150"/>
    </location>
</feature>
<feature type="domain" description="Myosin motor" evidence="10">
    <location>
        <begin position="475"/>
        <end position="1242"/>
    </location>
</feature>
<evidence type="ECO:0008006" key="13">
    <source>
        <dbReference type="Google" id="ProtNLM"/>
    </source>
</evidence>
<feature type="compositionally biased region" description="Low complexity" evidence="8">
    <location>
        <begin position="111"/>
        <end position="120"/>
    </location>
</feature>
<feature type="compositionally biased region" description="Low complexity" evidence="8">
    <location>
        <begin position="2048"/>
        <end position="2058"/>
    </location>
</feature>
<dbReference type="Gene3D" id="4.10.270.10">
    <property type="entry name" value="Myosin, subunit A"/>
    <property type="match status" value="1"/>
</dbReference>
<dbReference type="GO" id="GO:0051015">
    <property type="term" value="F:actin filament binding"/>
    <property type="evidence" value="ECO:0007669"/>
    <property type="project" value="TreeGrafter"/>
</dbReference>
<dbReference type="PROSITE" id="PS50106">
    <property type="entry name" value="PDZ"/>
    <property type="match status" value="1"/>
</dbReference>
<dbReference type="PANTHER" id="PTHR45615:SF36">
    <property type="entry name" value="MYOSIN HEAVY CHAIN-LIKE, ISOFORM B-RELATED"/>
    <property type="match status" value="1"/>
</dbReference>
<dbReference type="Gene3D" id="1.20.58.530">
    <property type="match status" value="1"/>
</dbReference>
<feature type="binding site" evidence="6">
    <location>
        <begin position="569"/>
        <end position="576"/>
    </location>
    <ligand>
        <name>ATP</name>
        <dbReference type="ChEBI" id="CHEBI:30616"/>
    </ligand>
</feature>
<feature type="compositionally biased region" description="Basic and acidic residues" evidence="8">
    <location>
        <begin position="151"/>
        <end position="164"/>
    </location>
</feature>
<dbReference type="InterPro" id="IPR036034">
    <property type="entry name" value="PDZ_sf"/>
</dbReference>
<dbReference type="Gene3D" id="1.10.10.820">
    <property type="match status" value="1"/>
</dbReference>
<feature type="coiled-coil region" evidence="7">
    <location>
        <begin position="1306"/>
        <end position="1403"/>
    </location>
</feature>
<dbReference type="Proteomes" id="UP000019118">
    <property type="component" value="Unassembled WGS sequence"/>
</dbReference>
<feature type="compositionally biased region" description="Acidic residues" evidence="8">
    <location>
        <begin position="2000"/>
        <end position="2017"/>
    </location>
</feature>
<feature type="coiled-coil region" evidence="7">
    <location>
        <begin position="1429"/>
        <end position="1982"/>
    </location>
</feature>
<evidence type="ECO:0000256" key="4">
    <source>
        <dbReference type="ARBA" id="ARBA00023123"/>
    </source>
</evidence>
<evidence type="ECO:0000256" key="5">
    <source>
        <dbReference type="ARBA" id="ARBA00023175"/>
    </source>
</evidence>
<dbReference type="Gene3D" id="3.30.70.1590">
    <property type="match status" value="1"/>
</dbReference>
<dbReference type="SMART" id="SM00242">
    <property type="entry name" value="MYSc"/>
    <property type="match status" value="1"/>
</dbReference>
<protein>
    <recommendedName>
        <fullName evidence="13">Myosin motor domain-containing protein</fullName>
    </recommendedName>
</protein>
<evidence type="ECO:0000256" key="3">
    <source>
        <dbReference type="ARBA" id="ARBA00023054"/>
    </source>
</evidence>
<evidence type="ECO:0000256" key="6">
    <source>
        <dbReference type="PROSITE-ProRule" id="PRU00782"/>
    </source>
</evidence>
<dbReference type="InterPro" id="IPR000048">
    <property type="entry name" value="IQ_motif_EF-hand-BS"/>
</dbReference>
<evidence type="ECO:0000256" key="1">
    <source>
        <dbReference type="ARBA" id="ARBA00022741"/>
    </source>
</evidence>
<dbReference type="GO" id="GO:0005524">
    <property type="term" value="F:ATP binding"/>
    <property type="evidence" value="ECO:0007669"/>
    <property type="project" value="UniProtKB-UniRule"/>
</dbReference>
<dbReference type="EnsemblMetazoa" id="XM_019904657.1">
    <property type="protein sequence ID" value="XP_019760216.1"/>
    <property type="gene ID" value="LOC109537778"/>
</dbReference>
<dbReference type="CDD" id="cd01386">
    <property type="entry name" value="MYSc_Myo18"/>
    <property type="match status" value="1"/>
</dbReference>
<feature type="region of interest" description="Disordered" evidence="8">
    <location>
        <begin position="2000"/>
        <end position="2067"/>
    </location>
</feature>
<comment type="caution">
    <text evidence="6">Lacks conserved residue(s) required for the propagation of feature annotation.</text>
</comment>
<dbReference type="FunFam" id="2.30.42.10:FF:000059">
    <property type="entry name" value="unconventional myosin-XVIIIa isoform X1"/>
    <property type="match status" value="1"/>
</dbReference>
<sequence length="2067" mass="233335">MFKSFIKGVTSDRDDKDKRKRDKKDRKDKQKMDRGSLSAEDLLRLEVRRSLKIRGRRKDKEKLPSGITADYTADFLASLERTSESPLIPGSPNQSNNFEGGYTQSDSSETSLNSLNQKNLPPLPPKPPKRGILKTPRVTLTQDTSPSTVNGHKEDQSSHNGHDTIDHVNLVRNTLQNELITYQNVPGHNGFDIRSMSSQLLVITSTSPSADSLTDTTNSSFATPPFSLSPVGESQGFHRWSRTSNFDEINLPLPNIIPIVLPKPRTLVVQRQKPPRSDFGFSLRRAMVLERSGNNSLEGGVSMRAVIFAEPGAMVQHHNETGLLPGDKLLEVNGVTVENRAREEIIDMIKASGDSVTLKVQPVAELSELSRRSAHDGGEIDLDDSNIRGGTLKRSGSRRFNKSTTAKTEEHLQKEKQWLDAERVWLMHRGGFAAARKEFDPNSDPGKITIKLEQSGDILLVDEDDIEKANPPQFDRAEDLAALRHLNESSVLHTLRQRYATNLIHTYAGCRTLLVINPMAPLAIYSEKVVALFKGCKSEDMPPHIYSMAQSAYHNMQSSRRDQSLVFLGRSGAGKTSNFRHCVQYLVTAAGTANNVLNLEKLTAMWTVLESFGNCKTVMNTNATRFTQIFSVDFDQGGAISSASIQILLLEKSRIAKKIDGESTFHIMNRLLCGVEGSLRKELFLDSISGNENNLLMHLLQKHEDKQRAQQEFIKTCMALQALGISNGEQKVIFSVLAAIFHLGCAGAVKAGNNNRYQFSSPQSAQRAATLLGTSVEELSRVIFGLSSGGMVTPNQPRAPFRTPSPTDKGLEREAVGIEAVEGIVMGLYSEVFNCVANLINRAISASTHTTTSILLVDAPGFQNPATCGRQTGALFEDLCHNYLQERLQLLFHHTNLVAPKDRYLQENIDFTYDENENENLINPLPLVNLLDKTAQNTVIRTSQTDLHEADRRGLLWLLDEEAIYPGSTDDSFLERVFSHYGDRDHQLLLRKAPGNNQFILQHLQGTNPVLYSAKGWLKQSRENPVSRAAVAILQESCKEDISKLFVAVRGLGASCFSGSVVGLDGSQSLRRASSIRRTFTGGTAAIKRKSICLQTKFTIDGLVETLRRTKLRFVQCILPQHNAGLSDSNGALINIKSPTGNTEDSLLNIPLLRSQIRGGQILDSVRLYKQGYPTILPLGEFRRKFSILAGENKISSPELDERKAVEDMLLAIDLELSSYRVGLSQIFFRTGVVSQLEAQRDERLAGVVISLQAHCRGYLARRKLQQKKLQDLAVRCIQRNVRKFMLVRDWPWWRLLIRVTPLLNVHRTEEELRAKTAELEALKTKLHKIDTERTSLKNDNDLLEAKLSEMTADLAEEHSTATLAAERLDAETSERMRLEKELSETKHKNKELQQSSERLEMELLYAKSDLNGICEEDEDGSEGDGVYKQRYERALKELEFTKRRLQQQHEDDLEQLVGLKKQLEKKLADAYEEVEEQRQVVGTWKRKVQKLNGEMNDLKLLLEEQSSRNNLLEKKQRKYDSEAAMLHDELKKEKHAKDRLCREKEVLMAEKFAMESTIADVRLELELKEERLSALQREFDEITCGGKTEEEVTTLRKQKIDCERRLQDQEEELDELAGQVQLLEQAKLRLEMTLESMRKEAKKESQMREEELEDARCNAQKKVKALEQQLENEHEERTTLLREKHELERRLQAAADSDRQDRAGDEALLQRLKRDLKRTKALLRDTQAQLERQKAETPGKNMIRQLRNQLEDLECARAIAAKTKQSLEHELSEMQGLLEDAHKQKSDAEDRANGLLREKSDIQTQLEENEEELAEVLKKYKAAVQQMSVDQMALQEQVSIVSELEVERNHLKEQLAELSTRLESAESMGGASSNLLYKRSELKVKELESKLELEQTTRSRLEVQIARLKETVEKLQTDITASRVKEQQAQDQVRKLQRHVREIKEELNKSLAKESEVIIKKKELEKRCETLEAESSTARADLRLALKRIEDLQSAIQGELEDSISNESDSEEDSYGSDESVNTFLANHKVGSPVKSEKSIANDVRRLSSTSRSSTSSNLGKDSSYA</sequence>
<dbReference type="Pfam" id="PF00595">
    <property type="entry name" value="PDZ"/>
    <property type="match status" value="1"/>
</dbReference>
<dbReference type="InterPro" id="IPR001609">
    <property type="entry name" value="Myosin_head_motor_dom-like"/>
</dbReference>
<dbReference type="SUPFAM" id="SSF52540">
    <property type="entry name" value="P-loop containing nucleoside triphosphate hydrolases"/>
    <property type="match status" value="1"/>
</dbReference>
<keyword evidence="4 6" id="KW-0518">Myosin</keyword>
<dbReference type="GO" id="GO:0032982">
    <property type="term" value="C:myosin filament"/>
    <property type="evidence" value="ECO:0007669"/>
    <property type="project" value="TreeGrafter"/>
</dbReference>
<dbReference type="PRINTS" id="PR00193">
    <property type="entry name" value="MYOSINHEAVY"/>
</dbReference>
<feature type="region of interest" description="Disordered" evidence="8">
    <location>
        <begin position="83"/>
        <end position="164"/>
    </location>
</feature>
<keyword evidence="1 6" id="KW-0547">Nucleotide-binding</keyword>
<dbReference type="CDD" id="cd06747">
    <property type="entry name" value="PDZ_MYO18-like"/>
    <property type="match status" value="1"/>
</dbReference>
<evidence type="ECO:0000256" key="2">
    <source>
        <dbReference type="ARBA" id="ARBA00022840"/>
    </source>
</evidence>
<organism evidence="11 12">
    <name type="scientific">Dendroctonus ponderosae</name>
    <name type="common">Mountain pine beetle</name>
    <dbReference type="NCBI Taxonomy" id="77166"/>
    <lineage>
        <taxon>Eukaryota</taxon>
        <taxon>Metazoa</taxon>
        <taxon>Ecdysozoa</taxon>
        <taxon>Arthropoda</taxon>
        <taxon>Hexapoda</taxon>
        <taxon>Insecta</taxon>
        <taxon>Pterygota</taxon>
        <taxon>Neoptera</taxon>
        <taxon>Endopterygota</taxon>
        <taxon>Coleoptera</taxon>
        <taxon>Polyphaga</taxon>
        <taxon>Cucujiformia</taxon>
        <taxon>Curculionidae</taxon>
        <taxon>Scolytinae</taxon>
        <taxon>Dendroctonus</taxon>
    </lineage>
</organism>
<feature type="compositionally biased region" description="Polar residues" evidence="8">
    <location>
        <begin position="91"/>
        <end position="110"/>
    </location>
</feature>
<dbReference type="PROSITE" id="PS50096">
    <property type="entry name" value="IQ"/>
    <property type="match status" value="1"/>
</dbReference>
<dbReference type="Gene3D" id="3.40.850.10">
    <property type="entry name" value="Kinesin motor domain"/>
    <property type="match status" value="1"/>
</dbReference>
<dbReference type="SMART" id="SM00228">
    <property type="entry name" value="PDZ"/>
    <property type="match status" value="1"/>
</dbReference>
<evidence type="ECO:0000313" key="12">
    <source>
        <dbReference type="Proteomes" id="UP000019118"/>
    </source>
</evidence>
<feature type="region of interest" description="Disordered" evidence="8">
    <location>
        <begin position="1"/>
        <end position="40"/>
    </location>
</feature>
<feature type="compositionally biased region" description="Basic and acidic residues" evidence="8">
    <location>
        <begin position="2036"/>
        <end position="2047"/>
    </location>
</feature>
<evidence type="ECO:0000259" key="10">
    <source>
        <dbReference type="PROSITE" id="PS51456"/>
    </source>
</evidence>
<evidence type="ECO:0000256" key="7">
    <source>
        <dbReference type="SAM" id="Coils"/>
    </source>
</evidence>
<dbReference type="GeneID" id="109537778"/>
<reference evidence="11" key="2">
    <citation type="submission" date="2024-08" db="UniProtKB">
        <authorList>
            <consortium name="EnsemblMetazoa"/>
        </authorList>
    </citation>
    <scope>IDENTIFICATION</scope>
</reference>
<keyword evidence="6" id="KW-0009">Actin-binding</keyword>
<dbReference type="GO" id="GO:0005737">
    <property type="term" value="C:cytoplasm"/>
    <property type="evidence" value="ECO:0007669"/>
    <property type="project" value="UniProtKB-ARBA"/>
</dbReference>
<reference evidence="12" key="1">
    <citation type="journal article" date="2013" name="Genome Biol.">
        <title>Draft genome of the mountain pine beetle, Dendroctonus ponderosae Hopkins, a major forest pest.</title>
        <authorList>
            <person name="Keeling C.I."/>
            <person name="Yuen M.M."/>
            <person name="Liao N.Y."/>
            <person name="Docking T.R."/>
            <person name="Chan S.K."/>
            <person name="Taylor G.A."/>
            <person name="Palmquist D.L."/>
            <person name="Jackman S.D."/>
            <person name="Nguyen A."/>
            <person name="Li M."/>
            <person name="Henderson H."/>
            <person name="Janes J.K."/>
            <person name="Zhao Y."/>
            <person name="Pandoh P."/>
            <person name="Moore R."/>
            <person name="Sperling F.A."/>
            <person name="Huber D.P."/>
            <person name="Birol I."/>
            <person name="Jones S.J."/>
            <person name="Bohlmann J."/>
        </authorList>
    </citation>
    <scope>NUCLEOTIDE SEQUENCE</scope>
</reference>
<keyword evidence="3 7" id="KW-0175">Coiled coil</keyword>
<feature type="region of interest" description="Disordered" evidence="8">
    <location>
        <begin position="380"/>
        <end position="409"/>
    </location>
</feature>
<dbReference type="InterPro" id="IPR001478">
    <property type="entry name" value="PDZ"/>
</dbReference>
<dbReference type="SUPFAM" id="SSF50156">
    <property type="entry name" value="PDZ domain-like"/>
    <property type="match status" value="1"/>
</dbReference>
<dbReference type="FunFam" id="3.40.850.10:FF:000020">
    <property type="entry name" value="unconventional myosin-XVIIIa isoform X1"/>
    <property type="match status" value="1"/>
</dbReference>
<dbReference type="GO" id="GO:0016460">
    <property type="term" value="C:myosin II complex"/>
    <property type="evidence" value="ECO:0007669"/>
    <property type="project" value="TreeGrafter"/>
</dbReference>
<name>A0AAR5PHK0_DENPD</name>